<dbReference type="EMBL" id="GBHO01024670">
    <property type="protein sequence ID" value="JAG18934.1"/>
    <property type="molecule type" value="Transcribed_RNA"/>
</dbReference>
<organism evidence="1">
    <name type="scientific">Lygus hesperus</name>
    <name type="common">Western plant bug</name>
    <dbReference type="NCBI Taxonomy" id="30085"/>
    <lineage>
        <taxon>Eukaryota</taxon>
        <taxon>Metazoa</taxon>
        <taxon>Ecdysozoa</taxon>
        <taxon>Arthropoda</taxon>
        <taxon>Hexapoda</taxon>
        <taxon>Insecta</taxon>
        <taxon>Pterygota</taxon>
        <taxon>Neoptera</taxon>
        <taxon>Paraneoptera</taxon>
        <taxon>Hemiptera</taxon>
        <taxon>Heteroptera</taxon>
        <taxon>Panheteroptera</taxon>
        <taxon>Cimicomorpha</taxon>
        <taxon>Miridae</taxon>
        <taxon>Mirini</taxon>
        <taxon>Lygus</taxon>
    </lineage>
</organism>
<reference evidence="1" key="2">
    <citation type="submission" date="2014-07" db="EMBL/GenBank/DDBJ databases">
        <authorList>
            <person name="Hull J."/>
        </authorList>
    </citation>
    <scope>NUCLEOTIDE SEQUENCE</scope>
</reference>
<name>A0A0A9XG12_LYGHE</name>
<accession>A0A0A9XG12</accession>
<protein>
    <recommendedName>
        <fullName evidence="2">Reverse transcriptase</fullName>
    </recommendedName>
</protein>
<feature type="non-terminal residue" evidence="1">
    <location>
        <position position="1"/>
    </location>
</feature>
<reference evidence="1" key="1">
    <citation type="journal article" date="2014" name="PLoS ONE">
        <title>Transcriptome-Based Identification of ABC Transporters in the Western Tarnished Plant Bug Lygus hesperus.</title>
        <authorList>
            <person name="Hull J.J."/>
            <person name="Chaney K."/>
            <person name="Geib S.M."/>
            <person name="Fabrick J.A."/>
            <person name="Brent C.S."/>
            <person name="Walsh D."/>
            <person name="Lavine L.C."/>
        </authorList>
    </citation>
    <scope>NUCLEOTIDE SEQUENCE</scope>
</reference>
<feature type="non-terminal residue" evidence="1">
    <location>
        <position position="131"/>
    </location>
</feature>
<evidence type="ECO:0000313" key="1">
    <source>
        <dbReference type="EMBL" id="JAG18934.1"/>
    </source>
</evidence>
<evidence type="ECO:0008006" key="2">
    <source>
        <dbReference type="Google" id="ProtNLM"/>
    </source>
</evidence>
<proteinExistence type="predicted"/>
<dbReference type="AlphaFoldDB" id="A0A0A9XG12"/>
<gene>
    <name evidence="1" type="ORF">CM83_105596</name>
</gene>
<sequence length="131" mass="15125">LWHGTTDGRPLKNSREVKASTSWLCEDDGKVPTWRTLAAVRTHCGAIPTRTRIMRGREGDKRCRRGCNERETPNHVVQVCPVTRRARCRRHNSVCMLFETYARKKGWTTLKEPRVTLEDRSLVPDLVVVKD</sequence>